<protein>
    <submittedName>
        <fullName evidence="4">Uncharacterized protein</fullName>
    </submittedName>
</protein>
<dbReference type="Pfam" id="PF15268">
    <property type="entry name" value="Dapper"/>
    <property type="match status" value="1"/>
</dbReference>
<reference evidence="4" key="1">
    <citation type="submission" date="2023-08" db="EMBL/GenBank/DDBJ databases">
        <title>Pelteobagrus vachellii genome.</title>
        <authorList>
            <person name="Liu H."/>
        </authorList>
    </citation>
    <scope>NUCLEOTIDE SEQUENCE</scope>
    <source>
        <strain evidence="4">PRFRI_2022a</strain>
        <tissue evidence="4">Muscle</tissue>
    </source>
</reference>
<comment type="similarity">
    <text evidence="1">Belongs to the dapper family.</text>
</comment>
<dbReference type="AlphaFoldDB" id="A0AA88LG27"/>
<feature type="region of interest" description="Disordered" evidence="3">
    <location>
        <begin position="104"/>
        <end position="132"/>
    </location>
</feature>
<dbReference type="PANTHER" id="PTHR15919:SF14">
    <property type="entry name" value="DAPPER HOMOLOG 2"/>
    <property type="match status" value="1"/>
</dbReference>
<evidence type="ECO:0000313" key="4">
    <source>
        <dbReference type="EMBL" id="KAK2814752.1"/>
    </source>
</evidence>
<proteinExistence type="inferred from homology"/>
<accession>A0AA88LG27</accession>
<feature type="compositionally biased region" description="Basic and acidic residues" evidence="3">
    <location>
        <begin position="115"/>
        <end position="131"/>
    </location>
</feature>
<evidence type="ECO:0000256" key="3">
    <source>
        <dbReference type="SAM" id="MobiDB-lite"/>
    </source>
</evidence>
<comment type="caution">
    <text evidence="4">The sequence shown here is derived from an EMBL/GenBank/DDBJ whole genome shotgun (WGS) entry which is preliminary data.</text>
</comment>
<dbReference type="EMBL" id="JAVHJS010000026">
    <property type="protein sequence ID" value="KAK2814752.1"/>
    <property type="molecule type" value="Genomic_DNA"/>
</dbReference>
<name>A0AA88LG27_TACVA</name>
<evidence type="ECO:0000256" key="2">
    <source>
        <dbReference type="ARBA" id="ARBA00023054"/>
    </source>
</evidence>
<evidence type="ECO:0000313" key="5">
    <source>
        <dbReference type="Proteomes" id="UP001187315"/>
    </source>
</evidence>
<feature type="region of interest" description="Disordered" evidence="3">
    <location>
        <begin position="266"/>
        <end position="294"/>
    </location>
</feature>
<feature type="compositionally biased region" description="Polar residues" evidence="3">
    <location>
        <begin position="282"/>
        <end position="291"/>
    </location>
</feature>
<dbReference type="PANTHER" id="PTHR15919">
    <property type="entry name" value="DAPPER-RELATED"/>
    <property type="match status" value="1"/>
</dbReference>
<sequence length="355" mass="40142">MTFSYICAGITQGLVMEVSAAETWTGTRRKQIRGRFRATLAGLLELEVLRVRHKEMVEAALEKQESPNHKDNLLTFQQGRYQYWVEESSFRLKLKRSLSNEKFTDVRNPRSVRNSSEDLKDQSNECEDRQSHVSSGFCESHIDAMSSLSTSLASLSHQSPKSSADYRQEHGTNSTQRICLLKTQHVRKGDTTTQGFSQLVIPEAGFLSVVDLYPDSHWPDISSILQPQVILEASYRSDLRSCQGSKVYRYPSPLHAVALQSPLYAPQSPEHKRNNERCSPGTFMSKTSSLPRSDVHGQRRSFECTLSCPDSPISMKSLTSPSENQEKIVLKRARDVITQEETELSLTLFHVQTTP</sequence>
<dbReference type="GO" id="GO:1900108">
    <property type="term" value="P:negative regulation of nodal signaling pathway"/>
    <property type="evidence" value="ECO:0007669"/>
    <property type="project" value="TreeGrafter"/>
</dbReference>
<keyword evidence="2" id="KW-0175">Coiled coil</keyword>
<keyword evidence="5" id="KW-1185">Reference proteome</keyword>
<gene>
    <name evidence="4" type="ORF">Q7C36_023018</name>
</gene>
<dbReference type="Proteomes" id="UP001187315">
    <property type="component" value="Unassembled WGS sequence"/>
</dbReference>
<organism evidence="4 5">
    <name type="scientific">Tachysurus vachellii</name>
    <name type="common">Darkbarbel catfish</name>
    <name type="synonym">Pelteobagrus vachellii</name>
    <dbReference type="NCBI Taxonomy" id="175792"/>
    <lineage>
        <taxon>Eukaryota</taxon>
        <taxon>Metazoa</taxon>
        <taxon>Chordata</taxon>
        <taxon>Craniata</taxon>
        <taxon>Vertebrata</taxon>
        <taxon>Euteleostomi</taxon>
        <taxon>Actinopterygii</taxon>
        <taxon>Neopterygii</taxon>
        <taxon>Teleostei</taxon>
        <taxon>Ostariophysi</taxon>
        <taxon>Siluriformes</taxon>
        <taxon>Bagridae</taxon>
        <taxon>Tachysurus</taxon>
    </lineage>
</organism>
<dbReference type="InterPro" id="IPR024843">
    <property type="entry name" value="Dapper"/>
</dbReference>
<dbReference type="GO" id="GO:0005737">
    <property type="term" value="C:cytoplasm"/>
    <property type="evidence" value="ECO:0007669"/>
    <property type="project" value="TreeGrafter"/>
</dbReference>
<evidence type="ECO:0000256" key="1">
    <source>
        <dbReference type="ARBA" id="ARBA00010807"/>
    </source>
</evidence>